<protein>
    <submittedName>
        <fullName evidence="2">Uncharacterized protein</fullName>
    </submittedName>
</protein>
<feature type="region of interest" description="Disordered" evidence="1">
    <location>
        <begin position="84"/>
        <end position="118"/>
    </location>
</feature>
<evidence type="ECO:0000256" key="1">
    <source>
        <dbReference type="SAM" id="MobiDB-lite"/>
    </source>
</evidence>
<proteinExistence type="predicted"/>
<dbReference type="EMBL" id="RQTK01000629">
    <property type="protein sequence ID" value="RUS76853.1"/>
    <property type="molecule type" value="Genomic_DNA"/>
</dbReference>
<evidence type="ECO:0000313" key="3">
    <source>
        <dbReference type="Proteomes" id="UP000271974"/>
    </source>
</evidence>
<gene>
    <name evidence="2" type="ORF">EGW08_015386</name>
</gene>
<name>A0A433T5L0_ELYCH</name>
<reference evidence="2 3" key="1">
    <citation type="submission" date="2019-01" db="EMBL/GenBank/DDBJ databases">
        <title>A draft genome assembly of the solar-powered sea slug Elysia chlorotica.</title>
        <authorList>
            <person name="Cai H."/>
            <person name="Li Q."/>
            <person name="Fang X."/>
            <person name="Li J."/>
            <person name="Curtis N.E."/>
            <person name="Altenburger A."/>
            <person name="Shibata T."/>
            <person name="Feng M."/>
            <person name="Maeda T."/>
            <person name="Schwartz J.A."/>
            <person name="Shigenobu S."/>
            <person name="Lundholm N."/>
            <person name="Nishiyama T."/>
            <person name="Yang H."/>
            <person name="Hasebe M."/>
            <person name="Li S."/>
            <person name="Pierce S.K."/>
            <person name="Wang J."/>
        </authorList>
    </citation>
    <scope>NUCLEOTIDE SEQUENCE [LARGE SCALE GENOMIC DNA]</scope>
    <source>
        <strain evidence="2">EC2010</strain>
        <tissue evidence="2">Whole organism of an adult</tissue>
    </source>
</reference>
<dbReference type="AlphaFoldDB" id="A0A433T5L0"/>
<evidence type="ECO:0000313" key="2">
    <source>
        <dbReference type="EMBL" id="RUS76853.1"/>
    </source>
</evidence>
<comment type="caution">
    <text evidence="2">The sequence shown here is derived from an EMBL/GenBank/DDBJ whole genome shotgun (WGS) entry which is preliminary data.</text>
</comment>
<organism evidence="2 3">
    <name type="scientific">Elysia chlorotica</name>
    <name type="common">Eastern emerald elysia</name>
    <name type="synonym">Sea slug</name>
    <dbReference type="NCBI Taxonomy" id="188477"/>
    <lineage>
        <taxon>Eukaryota</taxon>
        <taxon>Metazoa</taxon>
        <taxon>Spiralia</taxon>
        <taxon>Lophotrochozoa</taxon>
        <taxon>Mollusca</taxon>
        <taxon>Gastropoda</taxon>
        <taxon>Heterobranchia</taxon>
        <taxon>Euthyneura</taxon>
        <taxon>Panpulmonata</taxon>
        <taxon>Sacoglossa</taxon>
        <taxon>Placobranchoidea</taxon>
        <taxon>Plakobranchidae</taxon>
        <taxon>Elysia</taxon>
    </lineage>
</organism>
<sequence length="118" mass="13117">MLITSALKLSNTWDTSFETKIKCSQVVCLIPSLTCILKQQLRLSSSTVTYIVCMETCGGFDYISRGLQKVGPFSAHTHEVRSTQLTSQQHDLGICHSRSSPPPQKKHTRIVTPSPQKL</sequence>
<accession>A0A433T5L0</accession>
<dbReference type="Proteomes" id="UP000271974">
    <property type="component" value="Unassembled WGS sequence"/>
</dbReference>
<keyword evidence="3" id="KW-1185">Reference proteome</keyword>